<protein>
    <submittedName>
        <fullName evidence="1">Uncharacterized protein</fullName>
    </submittedName>
</protein>
<reference evidence="1 2" key="1">
    <citation type="submission" date="2019-10" db="EMBL/GenBank/DDBJ databases">
        <authorList>
            <person name="Palmer J.M."/>
        </authorList>
    </citation>
    <scope>NUCLEOTIDE SEQUENCE [LARGE SCALE GENOMIC DNA]</scope>
    <source>
        <strain evidence="1 2">TWF506</strain>
    </source>
</reference>
<sequence>MSMKSISLSTLVLRESLPLGRFVVDIDNPADDFHDSKFLTANISEYNTTVRSQDISSDLSQILSSIRGKHKYLSRPPDNTEKLYHRRYRLENPAIVLENICGDKHTRGWLEDALRTELEIYMIVGLETVGIPDPLKDRTSPEQIRTLELAYRVQYHRLDFSWFSIRKLEAAVLQKNQWLPKRTIRVVDEPKDSEFEKAVSVTLASALFEDDEDSDTGVGNYDLQPVSSAIL</sequence>
<dbReference type="AlphaFoldDB" id="A0AAN8RQX5"/>
<proteinExistence type="predicted"/>
<gene>
    <name evidence="1" type="ORF">TWF506_003033</name>
</gene>
<dbReference type="EMBL" id="JAVHJM010000011">
    <property type="protein sequence ID" value="KAK6502451.1"/>
    <property type="molecule type" value="Genomic_DNA"/>
</dbReference>
<organism evidence="1 2">
    <name type="scientific">Arthrobotrys conoides</name>
    <dbReference type="NCBI Taxonomy" id="74498"/>
    <lineage>
        <taxon>Eukaryota</taxon>
        <taxon>Fungi</taxon>
        <taxon>Dikarya</taxon>
        <taxon>Ascomycota</taxon>
        <taxon>Pezizomycotina</taxon>
        <taxon>Orbiliomycetes</taxon>
        <taxon>Orbiliales</taxon>
        <taxon>Orbiliaceae</taxon>
        <taxon>Arthrobotrys</taxon>
    </lineage>
</organism>
<evidence type="ECO:0000313" key="2">
    <source>
        <dbReference type="Proteomes" id="UP001307849"/>
    </source>
</evidence>
<keyword evidence="2" id="KW-1185">Reference proteome</keyword>
<evidence type="ECO:0000313" key="1">
    <source>
        <dbReference type="EMBL" id="KAK6502451.1"/>
    </source>
</evidence>
<accession>A0AAN8RQX5</accession>
<comment type="caution">
    <text evidence="1">The sequence shown here is derived from an EMBL/GenBank/DDBJ whole genome shotgun (WGS) entry which is preliminary data.</text>
</comment>
<dbReference type="Proteomes" id="UP001307849">
    <property type="component" value="Unassembled WGS sequence"/>
</dbReference>
<name>A0AAN8RQX5_9PEZI</name>